<dbReference type="OrthoDB" id="1706770at2759"/>
<evidence type="ECO:0008006" key="4">
    <source>
        <dbReference type="Google" id="ProtNLM"/>
    </source>
</evidence>
<organism evidence="2 3">
    <name type="scientific">Corchorus olitorius</name>
    <dbReference type="NCBI Taxonomy" id="93759"/>
    <lineage>
        <taxon>Eukaryota</taxon>
        <taxon>Viridiplantae</taxon>
        <taxon>Streptophyta</taxon>
        <taxon>Embryophyta</taxon>
        <taxon>Tracheophyta</taxon>
        <taxon>Spermatophyta</taxon>
        <taxon>Magnoliopsida</taxon>
        <taxon>eudicotyledons</taxon>
        <taxon>Gunneridae</taxon>
        <taxon>Pentapetalae</taxon>
        <taxon>rosids</taxon>
        <taxon>malvids</taxon>
        <taxon>Malvales</taxon>
        <taxon>Malvaceae</taxon>
        <taxon>Grewioideae</taxon>
        <taxon>Apeibeae</taxon>
        <taxon>Corchorus</taxon>
    </lineage>
</organism>
<feature type="compositionally biased region" description="Low complexity" evidence="1">
    <location>
        <begin position="290"/>
        <end position="300"/>
    </location>
</feature>
<feature type="region of interest" description="Disordered" evidence="1">
    <location>
        <begin position="283"/>
        <end position="307"/>
    </location>
</feature>
<evidence type="ECO:0000256" key="1">
    <source>
        <dbReference type="SAM" id="MobiDB-lite"/>
    </source>
</evidence>
<dbReference type="EMBL" id="AWUE01022333">
    <property type="protein sequence ID" value="OMO58814.1"/>
    <property type="molecule type" value="Genomic_DNA"/>
</dbReference>
<dbReference type="AlphaFoldDB" id="A0A1R3GL39"/>
<sequence length="307" mass="33872">MAPGRVGRKRKTQQVNNVSEQPSVPSEQVLPTQQTHGLQQDLESTLGTQDANDNSVDTASIAPKRVRGPTRGVGLEKLIKGKNKMVIEIPKGKGRPVSEVQSAKLSSEIGLIARQFISIPTKWKSLSEDDKLHFMARLKNVKLTHNQGSRAFVASPYAKRVDDQEPNRMEWFKISHYSQFKGWKNPESQAAYVRLLSAPIEEGQQPRTIDSIVDEVLGTNPSYIKGLGYGPKPNGKQTSNASTTSRLQKAEGEVEKYKSNFQLLRDHLQTITAAMLANGIDVPMPNFPGSNEPNSPSSESLSTEQLD</sequence>
<evidence type="ECO:0000313" key="2">
    <source>
        <dbReference type="EMBL" id="OMO58814.1"/>
    </source>
</evidence>
<feature type="region of interest" description="Disordered" evidence="1">
    <location>
        <begin position="227"/>
        <end position="251"/>
    </location>
</feature>
<protein>
    <recommendedName>
        <fullName evidence="4">Transposase, Ptta/En/Spm, plant</fullName>
    </recommendedName>
</protein>
<proteinExistence type="predicted"/>
<dbReference type="PANTHER" id="PTHR33063:SF13">
    <property type="entry name" value="OS02G0583500 PROTEIN"/>
    <property type="match status" value="1"/>
</dbReference>
<evidence type="ECO:0000313" key="3">
    <source>
        <dbReference type="Proteomes" id="UP000187203"/>
    </source>
</evidence>
<feature type="region of interest" description="Disordered" evidence="1">
    <location>
        <begin position="1"/>
        <end position="68"/>
    </location>
</feature>
<accession>A0A1R3GL39</accession>
<comment type="caution">
    <text evidence="2">The sequence shown here is derived from an EMBL/GenBank/DDBJ whole genome shotgun (WGS) entry which is preliminary data.</text>
</comment>
<feature type="compositionally biased region" description="Polar residues" evidence="1">
    <location>
        <begin position="235"/>
        <end position="247"/>
    </location>
</feature>
<dbReference type="Proteomes" id="UP000187203">
    <property type="component" value="Unassembled WGS sequence"/>
</dbReference>
<feature type="compositionally biased region" description="Polar residues" evidence="1">
    <location>
        <begin position="13"/>
        <end position="58"/>
    </location>
</feature>
<reference evidence="3" key="1">
    <citation type="submission" date="2013-09" db="EMBL/GenBank/DDBJ databases">
        <title>Corchorus olitorius genome sequencing.</title>
        <authorList>
            <person name="Alam M."/>
            <person name="Haque M.S."/>
            <person name="Islam M.S."/>
            <person name="Emdad E.M."/>
            <person name="Islam M.M."/>
            <person name="Ahmed B."/>
            <person name="Halim A."/>
            <person name="Hossen Q.M.M."/>
            <person name="Hossain M.Z."/>
            <person name="Ahmed R."/>
            <person name="Khan M.M."/>
            <person name="Islam R."/>
            <person name="Rashid M.M."/>
            <person name="Khan S.A."/>
            <person name="Rahman M.S."/>
            <person name="Alam M."/>
            <person name="Yahiya A.S."/>
            <person name="Khan M.S."/>
            <person name="Azam M.S."/>
            <person name="Haque T."/>
            <person name="Lashkar M.Z.H."/>
            <person name="Akhand A.I."/>
            <person name="Morshed G."/>
            <person name="Roy S."/>
            <person name="Uddin K.S."/>
            <person name="Rabeya T."/>
            <person name="Hossain A.S."/>
            <person name="Chowdhury A."/>
            <person name="Snigdha A.R."/>
            <person name="Mortoza M.S."/>
            <person name="Matin S.A."/>
            <person name="Hoque S.M.E."/>
            <person name="Islam M.K."/>
            <person name="Roy D.K."/>
            <person name="Haider R."/>
            <person name="Moosa M.M."/>
            <person name="Elias S.M."/>
            <person name="Hasan A.M."/>
            <person name="Jahan S."/>
            <person name="Shafiuddin M."/>
            <person name="Mahmood N."/>
            <person name="Shommy N.S."/>
        </authorList>
    </citation>
    <scope>NUCLEOTIDE SEQUENCE [LARGE SCALE GENOMIC DNA]</scope>
    <source>
        <strain evidence="3">cv. O-4</strain>
    </source>
</reference>
<name>A0A1R3GL39_9ROSI</name>
<gene>
    <name evidence="2" type="ORF">COLO4_34366</name>
</gene>
<keyword evidence="3" id="KW-1185">Reference proteome</keyword>
<dbReference type="PANTHER" id="PTHR33063">
    <property type="entry name" value="OS02G0583500 PROTEIN"/>
    <property type="match status" value="1"/>
</dbReference>
<feature type="compositionally biased region" description="Basic residues" evidence="1">
    <location>
        <begin position="1"/>
        <end position="12"/>
    </location>
</feature>